<keyword evidence="1" id="KW-0812">Transmembrane</keyword>
<dbReference type="PANTHER" id="PTHR43794:SF5">
    <property type="entry name" value="CHLOROHYDROLASE FAMILY PROTEIN"/>
    <property type="match status" value="1"/>
</dbReference>
<feature type="transmembrane region" description="Helical" evidence="1">
    <location>
        <begin position="21"/>
        <end position="42"/>
    </location>
</feature>
<keyword evidence="1" id="KW-1133">Transmembrane helix</keyword>
<dbReference type="SUPFAM" id="SSF51338">
    <property type="entry name" value="Composite domain of metallo-dependent hydrolases"/>
    <property type="match status" value="1"/>
</dbReference>
<name>A0A923SPD8_9BACT</name>
<keyword evidence="4" id="KW-1185">Reference proteome</keyword>
<gene>
    <name evidence="3" type="ORF">H8S84_14455</name>
</gene>
<dbReference type="NCBIfam" id="NF006056">
    <property type="entry name" value="PRK08204.1"/>
    <property type="match status" value="1"/>
</dbReference>
<evidence type="ECO:0000313" key="3">
    <source>
        <dbReference type="EMBL" id="MBC5994045.1"/>
    </source>
</evidence>
<dbReference type="InterPro" id="IPR006311">
    <property type="entry name" value="TAT_signal"/>
</dbReference>
<dbReference type="Gene3D" id="2.30.40.10">
    <property type="entry name" value="Urease, subunit C, domain 1"/>
    <property type="match status" value="1"/>
</dbReference>
<dbReference type="SUPFAM" id="SSF51556">
    <property type="entry name" value="Metallo-dependent hydrolases"/>
    <property type="match status" value="1"/>
</dbReference>
<feature type="domain" description="Amidohydrolase-related" evidence="2">
    <location>
        <begin position="109"/>
        <end position="445"/>
    </location>
</feature>
<dbReference type="Proteomes" id="UP000603640">
    <property type="component" value="Unassembled WGS sequence"/>
</dbReference>
<dbReference type="GO" id="GO:0016810">
    <property type="term" value="F:hydrolase activity, acting on carbon-nitrogen (but not peptide) bonds"/>
    <property type="evidence" value="ECO:0007669"/>
    <property type="project" value="InterPro"/>
</dbReference>
<proteinExistence type="predicted"/>
<dbReference type="InterPro" id="IPR032466">
    <property type="entry name" value="Metal_Hydrolase"/>
</dbReference>
<dbReference type="InterPro" id="IPR011059">
    <property type="entry name" value="Metal-dep_hydrolase_composite"/>
</dbReference>
<dbReference type="InterPro" id="IPR006680">
    <property type="entry name" value="Amidohydro-rel"/>
</dbReference>
<dbReference type="EMBL" id="JACRVF010000004">
    <property type="protein sequence ID" value="MBC5994045.1"/>
    <property type="molecule type" value="Genomic_DNA"/>
</dbReference>
<reference evidence="3" key="1">
    <citation type="submission" date="2020-08" db="EMBL/GenBank/DDBJ databases">
        <title>Pontibacter sp. SD6 16S ribosomal RNA gene Genome sequencing and assembly.</title>
        <authorList>
            <person name="Kang M."/>
        </authorList>
    </citation>
    <scope>NUCLEOTIDE SEQUENCE</scope>
    <source>
        <strain evidence="3">SD6</strain>
    </source>
</reference>
<dbReference type="Gene3D" id="3.20.20.140">
    <property type="entry name" value="Metal-dependent hydrolases"/>
    <property type="match status" value="1"/>
</dbReference>
<dbReference type="AlphaFoldDB" id="A0A923SPD8"/>
<dbReference type="PROSITE" id="PS51318">
    <property type="entry name" value="TAT"/>
    <property type="match status" value="1"/>
</dbReference>
<comment type="caution">
    <text evidence="3">The sequence shown here is derived from an EMBL/GenBank/DDBJ whole genome shotgun (WGS) entry which is preliminary data.</text>
</comment>
<keyword evidence="1" id="KW-0472">Membrane</keyword>
<organism evidence="3 4">
    <name type="scientific">Pontibacter cellulosilyticus</name>
    <dbReference type="NCBI Taxonomy" id="1720253"/>
    <lineage>
        <taxon>Bacteria</taxon>
        <taxon>Pseudomonadati</taxon>
        <taxon>Bacteroidota</taxon>
        <taxon>Cytophagia</taxon>
        <taxon>Cytophagales</taxon>
        <taxon>Hymenobacteraceae</taxon>
        <taxon>Pontibacter</taxon>
    </lineage>
</organism>
<accession>A0A923SPD8</accession>
<protein>
    <submittedName>
        <fullName evidence="3">Amidohydrolase family protein</fullName>
    </submittedName>
</protein>
<dbReference type="Pfam" id="PF01979">
    <property type="entry name" value="Amidohydro_1"/>
    <property type="match status" value="1"/>
</dbReference>
<dbReference type="PANTHER" id="PTHR43794">
    <property type="entry name" value="AMINOHYDROLASE SSNA-RELATED"/>
    <property type="match status" value="1"/>
</dbReference>
<evidence type="ECO:0000256" key="1">
    <source>
        <dbReference type="SAM" id="Phobius"/>
    </source>
</evidence>
<evidence type="ECO:0000313" key="4">
    <source>
        <dbReference type="Proteomes" id="UP000603640"/>
    </source>
</evidence>
<evidence type="ECO:0000259" key="2">
    <source>
        <dbReference type="Pfam" id="PF01979"/>
    </source>
</evidence>
<sequence>MKKLPNKPTKQQKQNSISRRSFIGSSLVLGAAGIAGYSGAFAHTLQPSQSQNLPPRGYYLIKNAYVLTMDATLGDFKQGDVLVRDGEIKQVGQNLSAAGAEVLAGEGMVVMPGLVDTHWHLWTSLLRSMAGNTEGRGYFSVTRKVGQHYTPESMYAATRLALAEAIHSGITTLHDWSHNARGPAFAEASIKALREAGIRGRYSLGVPTGEGGVIDLQLLEKLHDNWNKYASNNLHLGLAWPGINNRKETGLKELDKARQIGIPVSVHASSAGVISGLVQAGVLAKGMQIIHCKDATEDEIQSIARAGAVVSLSPFSELRIGYGIPPVKELLDAGVTLGISADTTTLTGNADLFSVMKILLNLTNALNKSEFALTAKQALEKGTIEGARSLGLADQTGSLTPGKRADLIMLSANALNLGYVTDPYGLVVEAAQPANVHTVMIDGRILKRNHTLTHLNKDQIIADAKTAFKKVMEKSGW</sequence>
<dbReference type="InterPro" id="IPR050287">
    <property type="entry name" value="MTA/SAH_deaminase"/>
</dbReference>
<dbReference type="RefSeq" id="WP_187068066.1">
    <property type="nucleotide sequence ID" value="NZ_JACRVF010000004.1"/>
</dbReference>